<gene>
    <name evidence="2" type="ORF">ENS06_14395</name>
</gene>
<dbReference type="PANTHER" id="PTHR46832">
    <property type="entry name" value="5'-METHYLTHIOADENOSINE/S-ADENOSYLHOMOCYSTEINE NUCLEOSIDASE"/>
    <property type="match status" value="1"/>
</dbReference>
<dbReference type="AlphaFoldDB" id="A0A832EKD7"/>
<dbReference type="CDD" id="cd17766">
    <property type="entry name" value="futalosine_nucleosidase_MqnB"/>
    <property type="match status" value="1"/>
</dbReference>
<dbReference type="EMBL" id="DSTK01000040">
    <property type="protein sequence ID" value="HFK98499.1"/>
    <property type="molecule type" value="Genomic_DNA"/>
</dbReference>
<protein>
    <recommendedName>
        <fullName evidence="1">Nucleoside phosphorylase domain-containing protein</fullName>
    </recommendedName>
</protein>
<evidence type="ECO:0000313" key="2">
    <source>
        <dbReference type="EMBL" id="HFK98499.1"/>
    </source>
</evidence>
<name>A0A832EKD7_9BACT</name>
<feature type="domain" description="Nucleoside phosphorylase" evidence="1">
    <location>
        <begin position="10"/>
        <end position="266"/>
    </location>
</feature>
<dbReference type="InterPro" id="IPR000845">
    <property type="entry name" value="Nucleoside_phosphorylase_d"/>
</dbReference>
<dbReference type="GO" id="GO:0008930">
    <property type="term" value="F:methylthioadenosine nucleosidase activity"/>
    <property type="evidence" value="ECO:0007669"/>
    <property type="project" value="TreeGrafter"/>
</dbReference>
<reference evidence="2" key="1">
    <citation type="journal article" date="2020" name="mSystems">
        <title>Genome- and Community-Level Interaction Insights into Carbon Utilization and Element Cycling Functions of Hydrothermarchaeota in Hydrothermal Sediment.</title>
        <authorList>
            <person name="Zhou Z."/>
            <person name="Liu Y."/>
            <person name="Xu W."/>
            <person name="Pan J."/>
            <person name="Luo Z.H."/>
            <person name="Li M."/>
        </authorList>
    </citation>
    <scope>NUCLEOTIDE SEQUENCE [LARGE SCALE GENOMIC DNA]</scope>
    <source>
        <strain evidence="2">SpSt-456</strain>
    </source>
</reference>
<dbReference type="InterPro" id="IPR035994">
    <property type="entry name" value="Nucleoside_phosphorylase_sf"/>
</dbReference>
<dbReference type="PANTHER" id="PTHR46832:SF2">
    <property type="entry name" value="FUTALOSINE HYDROLASE"/>
    <property type="match status" value="1"/>
</dbReference>
<dbReference type="GO" id="GO:0009116">
    <property type="term" value="P:nucleoside metabolic process"/>
    <property type="evidence" value="ECO:0007669"/>
    <property type="project" value="InterPro"/>
</dbReference>
<dbReference type="Pfam" id="PF01048">
    <property type="entry name" value="PNP_UDP_1"/>
    <property type="match status" value="1"/>
</dbReference>
<dbReference type="GO" id="GO:0008782">
    <property type="term" value="F:adenosylhomocysteine nucleosidase activity"/>
    <property type="evidence" value="ECO:0007669"/>
    <property type="project" value="TreeGrafter"/>
</dbReference>
<organism evidence="2">
    <name type="scientific">Desulfacinum infernum</name>
    <dbReference type="NCBI Taxonomy" id="35837"/>
    <lineage>
        <taxon>Bacteria</taxon>
        <taxon>Pseudomonadati</taxon>
        <taxon>Thermodesulfobacteriota</taxon>
        <taxon>Syntrophobacteria</taxon>
        <taxon>Syntrophobacterales</taxon>
        <taxon>Syntrophobacteraceae</taxon>
        <taxon>Desulfacinum</taxon>
    </lineage>
</organism>
<comment type="caution">
    <text evidence="2">The sequence shown here is derived from an EMBL/GenBank/DDBJ whole genome shotgun (WGS) entry which is preliminary data.</text>
</comment>
<dbReference type="GO" id="GO:0005829">
    <property type="term" value="C:cytosol"/>
    <property type="evidence" value="ECO:0007669"/>
    <property type="project" value="TreeGrafter"/>
</dbReference>
<sequence length="283" mass="30696">MIGSSPRLDLLIVGAVPPEVDPLKGWLSSAERIETEWTPCWLGGFGRLKVGLASLGIGKVNAAAGSAFLIGRFRPTMVWIVGSAGAYALGPLEIGDVLVSSTVFLGDEGVWEKEGLRSMEAVGIPVAEERGRAVFERVVLEGDELFERLVRVTPPGLYVADSPSEHMPRALPYPETTGMVEGSVKPRPKPFRVLVGPSVTVSLSSGDEWVAKERFSRYDAWAEEMEGSAVIQVCRRFGVSVAQCRGISNRAGVRDKSLWRMHEALAHCHAVVGSWLCAFHENP</sequence>
<accession>A0A832EKD7</accession>
<dbReference type="GO" id="GO:0019284">
    <property type="term" value="P:L-methionine salvage from S-adenosylmethionine"/>
    <property type="evidence" value="ECO:0007669"/>
    <property type="project" value="TreeGrafter"/>
</dbReference>
<dbReference type="SUPFAM" id="SSF53167">
    <property type="entry name" value="Purine and uridine phosphorylases"/>
    <property type="match status" value="1"/>
</dbReference>
<proteinExistence type="predicted"/>
<dbReference type="Gene3D" id="3.40.50.1580">
    <property type="entry name" value="Nucleoside phosphorylase domain"/>
    <property type="match status" value="1"/>
</dbReference>
<evidence type="ECO:0000259" key="1">
    <source>
        <dbReference type="Pfam" id="PF01048"/>
    </source>
</evidence>